<sequence length="139" mass="15919">MLVWENIKGRNLEEIETNSTLDKCFVNLSSQGEIWWRKQILLSMLPRTIRRTTLICKTTLISIKSFAATFSLTTTKKSLNNLRIARASLEESLIKMLLRVKLITSIMLGFEYCADATVDSSLILSVYPSTDQRSLWNQV</sequence>
<protein>
    <submittedName>
        <fullName evidence="1">Uncharacterized protein</fullName>
    </submittedName>
</protein>
<dbReference type="AlphaFoldDB" id="A0A1B0AGR9"/>
<accession>A0A1B0AGR9</accession>
<keyword evidence="2" id="KW-1185">Reference proteome</keyword>
<reference evidence="1" key="2">
    <citation type="submission" date="2020-05" db="UniProtKB">
        <authorList>
            <consortium name="EnsemblMetazoa"/>
        </authorList>
    </citation>
    <scope>IDENTIFICATION</scope>
    <source>
        <strain evidence="1">IAEA</strain>
    </source>
</reference>
<evidence type="ECO:0000313" key="1">
    <source>
        <dbReference type="EnsemblMetazoa" id="GPAI045178-PA"/>
    </source>
</evidence>
<dbReference type="EnsemblMetazoa" id="GPAI045178-RA">
    <property type="protein sequence ID" value="GPAI045178-PA"/>
    <property type="gene ID" value="GPAI045178"/>
</dbReference>
<dbReference type="VEuPathDB" id="VectorBase:GPAI045178"/>
<proteinExistence type="predicted"/>
<reference evidence="2" key="1">
    <citation type="submission" date="2014-03" db="EMBL/GenBank/DDBJ databases">
        <authorList>
            <person name="Aksoy S."/>
            <person name="Warren W."/>
            <person name="Wilson R.K."/>
        </authorList>
    </citation>
    <scope>NUCLEOTIDE SEQUENCE [LARGE SCALE GENOMIC DNA]</scope>
    <source>
        <strain evidence="2">IAEA</strain>
    </source>
</reference>
<evidence type="ECO:0000313" key="2">
    <source>
        <dbReference type="Proteomes" id="UP000092445"/>
    </source>
</evidence>
<organism evidence="1 2">
    <name type="scientific">Glossina pallidipes</name>
    <name type="common">Tsetse fly</name>
    <dbReference type="NCBI Taxonomy" id="7398"/>
    <lineage>
        <taxon>Eukaryota</taxon>
        <taxon>Metazoa</taxon>
        <taxon>Ecdysozoa</taxon>
        <taxon>Arthropoda</taxon>
        <taxon>Hexapoda</taxon>
        <taxon>Insecta</taxon>
        <taxon>Pterygota</taxon>
        <taxon>Neoptera</taxon>
        <taxon>Endopterygota</taxon>
        <taxon>Diptera</taxon>
        <taxon>Brachycera</taxon>
        <taxon>Muscomorpha</taxon>
        <taxon>Hippoboscoidea</taxon>
        <taxon>Glossinidae</taxon>
        <taxon>Glossina</taxon>
    </lineage>
</organism>
<dbReference type="Proteomes" id="UP000092445">
    <property type="component" value="Unassembled WGS sequence"/>
</dbReference>
<name>A0A1B0AGR9_GLOPL</name>